<dbReference type="KEGG" id="mcit:NCTC10181_00681"/>
<reference evidence="1 3" key="1">
    <citation type="submission" date="2019-01" db="EMBL/GenBank/DDBJ databases">
        <authorList>
            <consortium name="Pathogen Informatics"/>
        </authorList>
    </citation>
    <scope>NUCLEOTIDE SEQUENCE [LARGE SCALE GENOMIC DNA]</scope>
    <source>
        <strain evidence="1 3">NCTC10181</strain>
    </source>
</reference>
<dbReference type="RefSeq" id="WP_129725613.1">
    <property type="nucleotide sequence ID" value="NZ_LR215036.1"/>
</dbReference>
<evidence type="ECO:0000313" key="1">
    <source>
        <dbReference type="EMBL" id="VEU74819.1"/>
    </source>
</evidence>
<dbReference type="EMBL" id="LR215036">
    <property type="protein sequence ID" value="VEU74819.1"/>
    <property type="molecule type" value="Genomic_DNA"/>
</dbReference>
<evidence type="ECO:0000313" key="2">
    <source>
        <dbReference type="EMBL" id="VEU75079.1"/>
    </source>
</evidence>
<dbReference type="EMBL" id="LR215036">
    <property type="protein sequence ID" value="VEU75079.1"/>
    <property type="molecule type" value="Genomic_DNA"/>
</dbReference>
<keyword evidence="3" id="KW-1185">Reference proteome</keyword>
<gene>
    <name evidence="1" type="ORF">NCTC10181_00681</name>
    <name evidence="2" type="ORF">NCTC10181_00956</name>
</gene>
<evidence type="ECO:0000313" key="3">
    <source>
        <dbReference type="Proteomes" id="UP000290985"/>
    </source>
</evidence>
<sequence>MSTDNQTTIETLKKCFKREFNEKTLNLLKDIFTIDNSLKTYEKIIRIFRKDNEFFESDQWNEYISCYGVVYGLTLKEEVNTSLGKYGLNSFYIKIADKVAQIDESQWYEINSAKTEIWPINWVEVEIWMLEDLLYEIEQESDWEDNDYGYEEEE</sequence>
<dbReference type="AlphaFoldDB" id="A0A449B2I1"/>
<protein>
    <submittedName>
        <fullName evidence="1">Uncharacterized protein</fullName>
    </submittedName>
</protein>
<dbReference type="KEGG" id="mcit:NCTC10181_00956"/>
<organism evidence="1 3">
    <name type="scientific">Mycoplasmopsis citelli</name>
    <dbReference type="NCBI Taxonomy" id="171281"/>
    <lineage>
        <taxon>Bacteria</taxon>
        <taxon>Bacillati</taxon>
        <taxon>Mycoplasmatota</taxon>
        <taxon>Mycoplasmoidales</taxon>
        <taxon>Metamycoplasmataceae</taxon>
        <taxon>Mycoplasmopsis</taxon>
    </lineage>
</organism>
<name>A0A449B2I1_9BACT</name>
<dbReference type="Proteomes" id="UP000290985">
    <property type="component" value="Chromosome"/>
</dbReference>
<proteinExistence type="predicted"/>
<accession>A0A449B2I1</accession>